<dbReference type="RefSeq" id="WP_369778210.1">
    <property type="nucleotide sequence ID" value="NZ_CP165727.1"/>
</dbReference>
<reference evidence="3" key="1">
    <citation type="submission" date="2024-08" db="EMBL/GenBank/DDBJ databases">
        <authorList>
            <person name="Yu S.T."/>
        </authorList>
    </citation>
    <scope>NUCLEOTIDE SEQUENCE</scope>
    <source>
        <strain evidence="3">R33</strain>
    </source>
</reference>
<proteinExistence type="predicted"/>
<sequence length="355" mass="34819">MHRITRYTLPAALCVTLLSASPGLAGAANAPAKPSAPVAKKSIPGTEALTAQVQALGSAGVLITPVTNFLGEVLKSPDGKLPEATLAAHKQKIDAALAGLKQTFAAAAPAAQAKPPADTPAEPVVLPKPPAEVAKPPVEAAKPPAEVAKPPAEVAKPPAEVAKPPAEAAKPPAEAVKPVEAAKPPAEVAKPVEAAKPPAEAVKPVEAAKPPAEVVKPVEAAKPPAEVAKPVEAAKPPAQVAKPPADMAKPPAEVAKPVTLPAAVPAPLPAVAPVSARAGRAGAPLDLVAAAVDHLKASVDEVAKAAGPCGCTTNAKDKASAVVNDLGTTVVALFTGLGLPGMPAAAPAPAPDPAE</sequence>
<feature type="signal peptide" evidence="2">
    <location>
        <begin position="1"/>
        <end position="27"/>
    </location>
</feature>
<protein>
    <recommendedName>
        <fullName evidence="4">Meckel syndrome type 1 protein</fullName>
    </recommendedName>
</protein>
<evidence type="ECO:0000256" key="2">
    <source>
        <dbReference type="SAM" id="SignalP"/>
    </source>
</evidence>
<name>A0AB39Y7L7_9ACTN</name>
<feature type="chain" id="PRO_5044267467" description="Meckel syndrome type 1 protein" evidence="2">
    <location>
        <begin position="28"/>
        <end position="355"/>
    </location>
</feature>
<accession>A0AB39Y7L7</accession>
<evidence type="ECO:0008006" key="4">
    <source>
        <dbReference type="Google" id="ProtNLM"/>
    </source>
</evidence>
<evidence type="ECO:0000313" key="3">
    <source>
        <dbReference type="EMBL" id="XDV65067.1"/>
    </source>
</evidence>
<organism evidence="3">
    <name type="scientific">Streptomyces sp. R33</name>
    <dbReference type="NCBI Taxonomy" id="3238629"/>
    <lineage>
        <taxon>Bacteria</taxon>
        <taxon>Bacillati</taxon>
        <taxon>Actinomycetota</taxon>
        <taxon>Actinomycetes</taxon>
        <taxon>Kitasatosporales</taxon>
        <taxon>Streptomycetaceae</taxon>
        <taxon>Streptomyces</taxon>
    </lineage>
</organism>
<keyword evidence="2" id="KW-0732">Signal</keyword>
<gene>
    <name evidence="3" type="ORF">AB5J51_19990</name>
</gene>
<dbReference type="EMBL" id="CP165727">
    <property type="protein sequence ID" value="XDV65067.1"/>
    <property type="molecule type" value="Genomic_DNA"/>
</dbReference>
<dbReference type="AlphaFoldDB" id="A0AB39Y7L7"/>
<evidence type="ECO:0000256" key="1">
    <source>
        <dbReference type="SAM" id="MobiDB-lite"/>
    </source>
</evidence>
<feature type="region of interest" description="Disordered" evidence="1">
    <location>
        <begin position="109"/>
        <end position="175"/>
    </location>
</feature>